<dbReference type="Proteomes" id="UP000694394">
    <property type="component" value="Chromosome 3"/>
</dbReference>
<dbReference type="Ensembl" id="ENSMICT00000053635.2">
    <property type="protein sequence ID" value="ENSMICP00000036849.2"/>
    <property type="gene ID" value="ENSMICG00000009706.3"/>
</dbReference>
<keyword evidence="2" id="KW-0812">Transmembrane</keyword>
<dbReference type="GO" id="GO:0005537">
    <property type="term" value="F:D-mannose binding"/>
    <property type="evidence" value="ECO:0007669"/>
    <property type="project" value="TreeGrafter"/>
</dbReference>
<sequence length="435" mass="47586">LSFKGPGLALPEAGIPFRSYHRDAIPALGEARLARSVRPRSGAVWSRASVPFSAWELKDWGPTGHVVHLGQGHVGSVLGGLFSWDDITIFDSSARAIQVSSGLLPTCPDRAGWVLGSCHPDFGNWPHPFRVRITYWSRGCVSLNSGLAPSHPDEVCFFGVSAATSMLAGEDPTGLSLPSLEVEQLRLHRQLEWLQARLALGTREDITPQPISAAPGYGERLSDLEETLGKPSWVLQALQGLSKQLAQADRQWKKQMGAPGQARAEGSWALHPSCQVPSAPEKRGHLSRSLSEDSTKVRALPHGQRTLLQTLQEIREGTGEAAARMASEAWVYLPVGAEHHFLELDQILSLLHRLWSPAVSASAIHTPGWPPEAFSCLWPGIFLFFLLIQTVGFFCYLHFSRQEPDKSLREHLSTGSLPQGPTAHVPRALGALRRQ</sequence>
<dbReference type="GO" id="GO:0006888">
    <property type="term" value="P:endoplasmic reticulum to Golgi vesicle-mediated transport"/>
    <property type="evidence" value="ECO:0007669"/>
    <property type="project" value="TreeGrafter"/>
</dbReference>
<dbReference type="GO" id="GO:0005789">
    <property type="term" value="C:endoplasmic reticulum membrane"/>
    <property type="evidence" value="ECO:0007669"/>
    <property type="project" value="TreeGrafter"/>
</dbReference>
<dbReference type="EMBL" id="ABDC03004905">
    <property type="status" value="NOT_ANNOTATED_CDS"/>
    <property type="molecule type" value="Genomic_DNA"/>
</dbReference>
<organism evidence="3 4">
    <name type="scientific">Microcebus murinus</name>
    <name type="common">Gray mouse lemur</name>
    <name type="synonym">Lemur murinus</name>
    <dbReference type="NCBI Taxonomy" id="30608"/>
    <lineage>
        <taxon>Eukaryota</taxon>
        <taxon>Metazoa</taxon>
        <taxon>Chordata</taxon>
        <taxon>Craniata</taxon>
        <taxon>Vertebrata</taxon>
        <taxon>Euteleostomi</taxon>
        <taxon>Mammalia</taxon>
        <taxon>Eutheria</taxon>
        <taxon>Euarchontoglires</taxon>
        <taxon>Primates</taxon>
        <taxon>Strepsirrhini</taxon>
        <taxon>Lemuriformes</taxon>
        <taxon>Cheirogaleidae</taxon>
        <taxon>Microcebus</taxon>
    </lineage>
</organism>
<dbReference type="InterPro" id="IPR013320">
    <property type="entry name" value="ConA-like_dom_sf"/>
</dbReference>
<protein>
    <submittedName>
        <fullName evidence="3">Lectin, mannose binding 1 like</fullName>
    </submittedName>
</protein>
<keyword evidence="2" id="KW-0472">Membrane</keyword>
<gene>
    <name evidence="3" type="primary">LMAN1L</name>
</gene>
<reference evidence="3" key="3">
    <citation type="submission" date="2025-09" db="UniProtKB">
        <authorList>
            <consortium name="Ensembl"/>
        </authorList>
    </citation>
    <scope>IDENTIFICATION</scope>
</reference>
<dbReference type="PANTHER" id="PTHR12223">
    <property type="entry name" value="VESICULAR MANNOSE-BINDING LECTIN"/>
    <property type="match status" value="1"/>
</dbReference>
<feature type="region of interest" description="Disordered" evidence="1">
    <location>
        <begin position="252"/>
        <end position="295"/>
    </location>
</feature>
<dbReference type="GO" id="GO:0005793">
    <property type="term" value="C:endoplasmic reticulum-Golgi intermediate compartment"/>
    <property type="evidence" value="ECO:0007669"/>
    <property type="project" value="TreeGrafter"/>
</dbReference>
<dbReference type="GO" id="GO:0030134">
    <property type="term" value="C:COPII-coated ER to Golgi transport vesicle"/>
    <property type="evidence" value="ECO:0007669"/>
    <property type="project" value="TreeGrafter"/>
</dbReference>
<keyword evidence="2" id="KW-1133">Transmembrane helix</keyword>
<dbReference type="AlphaFoldDB" id="A0A8C5W4Z6"/>
<dbReference type="SUPFAM" id="SSF49899">
    <property type="entry name" value="Concanavalin A-like lectins/glucanases"/>
    <property type="match status" value="1"/>
</dbReference>
<name>A0A8C5W4Z6_MICMU</name>
<dbReference type="Gene3D" id="2.60.120.200">
    <property type="match status" value="1"/>
</dbReference>
<feature type="transmembrane region" description="Helical" evidence="2">
    <location>
        <begin position="377"/>
        <end position="399"/>
    </location>
</feature>
<evidence type="ECO:0000256" key="1">
    <source>
        <dbReference type="SAM" id="MobiDB-lite"/>
    </source>
</evidence>
<feature type="compositionally biased region" description="Basic and acidic residues" evidence="1">
    <location>
        <begin position="280"/>
        <end position="295"/>
    </location>
</feature>
<dbReference type="InterPro" id="IPR051136">
    <property type="entry name" value="Intracellular_Lectin-GPT"/>
</dbReference>
<accession>A0A8C5W4Z6</accession>
<evidence type="ECO:0000256" key="2">
    <source>
        <dbReference type="SAM" id="Phobius"/>
    </source>
</evidence>
<dbReference type="GO" id="GO:0000139">
    <property type="term" value="C:Golgi membrane"/>
    <property type="evidence" value="ECO:0007669"/>
    <property type="project" value="TreeGrafter"/>
</dbReference>
<evidence type="ECO:0000313" key="4">
    <source>
        <dbReference type="Proteomes" id="UP000694394"/>
    </source>
</evidence>
<reference evidence="3" key="2">
    <citation type="submission" date="2025-08" db="UniProtKB">
        <authorList>
            <consortium name="Ensembl"/>
        </authorList>
    </citation>
    <scope>IDENTIFICATION</scope>
</reference>
<proteinExistence type="predicted"/>
<dbReference type="PANTHER" id="PTHR12223:SF31">
    <property type="entry name" value="PROTEIN ERGIC-53-LIKE"/>
    <property type="match status" value="1"/>
</dbReference>
<reference evidence="3" key="1">
    <citation type="submission" date="2016-12" db="EMBL/GenBank/DDBJ databases">
        <title>Mouse lemur reference genome and diversity panel.</title>
        <authorList>
            <person name="Harris R."/>
            <person name="Larsen P."/>
            <person name="Liu Y."/>
            <person name="Hughes D.S."/>
            <person name="Murali S."/>
            <person name="Raveendran M."/>
            <person name="Korchina V."/>
            <person name="Wang M."/>
            <person name="Jhangiani S."/>
            <person name="Bandaranaike D."/>
            <person name="Bellair M."/>
            <person name="Blankenburg K."/>
            <person name="Chao H."/>
            <person name="Dahdouli M."/>
            <person name="Dinh H."/>
            <person name="Doddapaneni H."/>
            <person name="English A."/>
            <person name="Firestine M."/>
            <person name="Gnanaolivu R."/>
            <person name="Gross S."/>
            <person name="Hernandez B."/>
            <person name="Javaid M."/>
            <person name="Jayaseelan J."/>
            <person name="Jones J."/>
            <person name="Khan Z."/>
            <person name="Kovar C."/>
            <person name="Kurapati P."/>
            <person name="Le B."/>
            <person name="Lee S."/>
            <person name="Li M."/>
            <person name="Mathew T."/>
            <person name="Narasimhan A."/>
            <person name="Ngo D."/>
            <person name="Nguyen L."/>
            <person name="Okwuonu G."/>
            <person name="Ongeri F."/>
            <person name="Osuji N."/>
            <person name="Pu L.-L."/>
            <person name="Puazo M."/>
            <person name="Quiroz J."/>
            <person name="Raj R."/>
            <person name="Rajbhandari K."/>
            <person name="Reid J.G."/>
            <person name="Santibanez J."/>
            <person name="Sexton D."/>
            <person name="Skinner E."/>
            <person name="Vee V."/>
            <person name="Weissenberger G."/>
            <person name="Wu Y."/>
            <person name="Xin Y."/>
            <person name="Han Y."/>
            <person name="Campbell C."/>
            <person name="Brown A."/>
            <person name="Sullivan B."/>
            <person name="Shelton J."/>
            <person name="Brown S."/>
            <person name="Dudchenko O."/>
            <person name="Machol I."/>
            <person name="Durand N."/>
            <person name="Shamim M."/>
            <person name="Lieberman A."/>
            <person name="Muzny D.M."/>
            <person name="Richards S."/>
            <person name="Yoder A."/>
            <person name="Worley K.C."/>
            <person name="Rogers J."/>
            <person name="Gibbs R.A."/>
        </authorList>
    </citation>
    <scope>NUCLEOTIDE SEQUENCE [LARGE SCALE GENOMIC DNA]</scope>
</reference>
<keyword evidence="4" id="KW-1185">Reference proteome</keyword>
<dbReference type="GeneTree" id="ENSGT00940000161890"/>
<evidence type="ECO:0000313" key="3">
    <source>
        <dbReference type="Ensembl" id="ENSMICP00000036849.2"/>
    </source>
</evidence>